<dbReference type="PANTHER" id="PTHR11811">
    <property type="entry name" value="6-PHOSPHOGLUCONATE DEHYDROGENASE"/>
    <property type="match status" value="1"/>
</dbReference>
<dbReference type="NCBIfam" id="NF007161">
    <property type="entry name" value="PRK09599.1"/>
    <property type="match status" value="1"/>
</dbReference>
<dbReference type="GO" id="GO:0050661">
    <property type="term" value="F:NADP binding"/>
    <property type="evidence" value="ECO:0007669"/>
    <property type="project" value="InterPro"/>
</dbReference>
<evidence type="ECO:0000256" key="3">
    <source>
        <dbReference type="ARBA" id="ARBA00023064"/>
    </source>
</evidence>
<accession>A0A837HTM3</accession>
<name>A0A837HTM3_9BACT</name>
<dbReference type="InterPro" id="IPR002204">
    <property type="entry name" value="3-OH-isobutyrate_DH-rel_CS"/>
</dbReference>
<dbReference type="Proteomes" id="UP000033998">
    <property type="component" value="Unassembled WGS sequence"/>
</dbReference>
<dbReference type="GO" id="GO:0004616">
    <property type="term" value="F:phosphogluconate dehydrogenase (decarboxylating) activity"/>
    <property type="evidence" value="ECO:0007669"/>
    <property type="project" value="InterPro"/>
</dbReference>
<dbReference type="GO" id="GO:0016054">
    <property type="term" value="P:organic acid catabolic process"/>
    <property type="evidence" value="ECO:0007669"/>
    <property type="project" value="UniProtKB-ARBA"/>
</dbReference>
<dbReference type="InterPro" id="IPR006114">
    <property type="entry name" value="6PGDH_C"/>
</dbReference>
<reference evidence="5 6" key="1">
    <citation type="journal article" date="2015" name="Nature">
        <title>rRNA introns, odd ribosomes, and small enigmatic genomes across a large radiation of phyla.</title>
        <authorList>
            <person name="Brown C.T."/>
            <person name="Hug L.A."/>
            <person name="Thomas B.C."/>
            <person name="Sharon I."/>
            <person name="Castelle C.J."/>
            <person name="Singh A."/>
            <person name="Wilkins M.J."/>
            <person name="Williams K.H."/>
            <person name="Banfield J.F."/>
        </authorList>
    </citation>
    <scope>NUCLEOTIDE SEQUENCE [LARGE SCALE GENOMIC DNA]</scope>
</reference>
<gene>
    <name evidence="5" type="ORF">UT27_C0001G0068</name>
</gene>
<evidence type="ECO:0000256" key="2">
    <source>
        <dbReference type="ARBA" id="ARBA00023002"/>
    </source>
</evidence>
<feature type="domain" description="6-phosphogluconate dehydrogenase C-terminal" evidence="4">
    <location>
        <begin position="170"/>
        <end position="306"/>
    </location>
</feature>
<dbReference type="EMBL" id="LBWE01000001">
    <property type="protein sequence ID" value="KKR02290.1"/>
    <property type="molecule type" value="Genomic_DNA"/>
</dbReference>
<protein>
    <submittedName>
        <fullName evidence="5">6-phosphogluconate dehydrogenase, decarboxylating</fullName>
    </submittedName>
</protein>
<dbReference type="PROSITE" id="PS00895">
    <property type="entry name" value="3_HYDROXYISOBUT_DH"/>
    <property type="match status" value="1"/>
</dbReference>
<dbReference type="Pfam" id="PF03446">
    <property type="entry name" value="NAD_binding_2"/>
    <property type="match status" value="1"/>
</dbReference>
<organism evidence="5 6">
    <name type="scientific">Candidatus Nomurabacteria bacterium GW2011_GWD2_39_12</name>
    <dbReference type="NCBI Taxonomy" id="1618759"/>
    <lineage>
        <taxon>Bacteria</taxon>
        <taxon>Candidatus Nomuraibacteriota</taxon>
    </lineage>
</organism>
<dbReference type="SUPFAM" id="SSF51735">
    <property type="entry name" value="NAD(P)-binding Rossmann-fold domains"/>
    <property type="match status" value="1"/>
</dbReference>
<dbReference type="SUPFAM" id="SSF48179">
    <property type="entry name" value="6-phosphogluconate dehydrogenase C-terminal domain-like"/>
    <property type="match status" value="1"/>
</dbReference>
<dbReference type="PRINTS" id="PR00076">
    <property type="entry name" value="6PGDHDRGNASE"/>
</dbReference>
<dbReference type="NCBIfam" id="TIGR00872">
    <property type="entry name" value="gnd_rel"/>
    <property type="match status" value="1"/>
</dbReference>
<evidence type="ECO:0000313" key="6">
    <source>
        <dbReference type="Proteomes" id="UP000033998"/>
    </source>
</evidence>
<comment type="caution">
    <text evidence="5">The sequence shown here is derived from an EMBL/GenBank/DDBJ whole genome shotgun (WGS) entry which is preliminary data.</text>
</comment>
<evidence type="ECO:0000256" key="1">
    <source>
        <dbReference type="ARBA" id="ARBA00008419"/>
    </source>
</evidence>
<keyword evidence="3" id="KW-0311">Gluconate utilization</keyword>
<dbReference type="InterPro" id="IPR036291">
    <property type="entry name" value="NAD(P)-bd_dom_sf"/>
</dbReference>
<comment type="similarity">
    <text evidence="1">Belongs to the 6-phosphogluconate dehydrogenase family.</text>
</comment>
<dbReference type="InterPro" id="IPR006115">
    <property type="entry name" value="6PGDH_NADP-bd"/>
</dbReference>
<dbReference type="SMART" id="SM01350">
    <property type="entry name" value="6PGD"/>
    <property type="match status" value="1"/>
</dbReference>
<dbReference type="GO" id="GO:0019521">
    <property type="term" value="P:D-gluconate metabolic process"/>
    <property type="evidence" value="ECO:0007669"/>
    <property type="project" value="UniProtKB-KW"/>
</dbReference>
<dbReference type="Gene3D" id="3.40.50.720">
    <property type="entry name" value="NAD(P)-binding Rossmann-like Domain"/>
    <property type="match status" value="1"/>
</dbReference>
<dbReference type="InterPro" id="IPR013328">
    <property type="entry name" value="6PGD_dom2"/>
</dbReference>
<dbReference type="AlphaFoldDB" id="A0A837HTM3"/>
<dbReference type="InterPro" id="IPR008927">
    <property type="entry name" value="6-PGluconate_DH-like_C_sf"/>
</dbReference>
<dbReference type="Pfam" id="PF00393">
    <property type="entry name" value="6PGD"/>
    <property type="match status" value="1"/>
</dbReference>
<dbReference type="InterPro" id="IPR006183">
    <property type="entry name" value="Pgluconate_DH"/>
</dbReference>
<dbReference type="GO" id="GO:0006098">
    <property type="term" value="P:pentose-phosphate shunt"/>
    <property type="evidence" value="ECO:0007669"/>
    <property type="project" value="InterPro"/>
</dbReference>
<sequence length="310" mass="33664">MKKEIGYIGLGRMGKNMVSRLLDAGWSIVAYDKSVESVQEVVSMGGVGAGSLAEVVSKLPIPRTIWIMVPHQVVEEVINELVPLLTKGDLIIDGGNSPYRESIRRSKELETKGINFLDIGVSGGPGGSRSGACMMVGGKAELYDKLDAVGFFKDTCLGSGWGYFGVSGAGHFVKMVHNGIEYGMMQSIAEGFDLMRHSKEFDLDLEKITEVYSHGSVVTSSLVSWMHDGYKKYGKDLNQISGRASASGEGKWTVEAGKRENISMPAIQTAVDVREKSQKKPSYQGKVISTMRGEFGQHSVKKGDDEPEIL</sequence>
<dbReference type="InterPro" id="IPR004849">
    <property type="entry name" value="6DGDH_YqeC"/>
</dbReference>
<evidence type="ECO:0000259" key="4">
    <source>
        <dbReference type="SMART" id="SM01350"/>
    </source>
</evidence>
<keyword evidence="2" id="KW-0560">Oxidoreductase</keyword>
<dbReference type="Gene3D" id="1.10.1040.10">
    <property type="entry name" value="N-(1-d-carboxylethyl)-l-norvaline Dehydrogenase, domain 2"/>
    <property type="match status" value="1"/>
</dbReference>
<proteinExistence type="inferred from homology"/>
<evidence type="ECO:0000313" key="5">
    <source>
        <dbReference type="EMBL" id="KKR02290.1"/>
    </source>
</evidence>